<dbReference type="EMBL" id="ML986487">
    <property type="protein sequence ID" value="KAF2278568.1"/>
    <property type="molecule type" value="Genomic_DNA"/>
</dbReference>
<accession>A0A6A6JRS1</accession>
<dbReference type="GO" id="GO:0004252">
    <property type="term" value="F:serine-type endopeptidase activity"/>
    <property type="evidence" value="ECO:0007669"/>
    <property type="project" value="InterPro"/>
</dbReference>
<dbReference type="GO" id="GO:0006627">
    <property type="term" value="P:protein processing involved in protein targeting to mitochondrion"/>
    <property type="evidence" value="ECO:0007669"/>
    <property type="project" value="TreeGrafter"/>
</dbReference>
<dbReference type="InterPro" id="IPR036286">
    <property type="entry name" value="LexA/Signal_pep-like_sf"/>
</dbReference>
<evidence type="ECO:0000256" key="7">
    <source>
        <dbReference type="PIRSR" id="PIRSR600223-1"/>
    </source>
</evidence>
<feature type="active site" evidence="7">
    <location>
        <position position="77"/>
    </location>
</feature>
<evidence type="ECO:0000259" key="9">
    <source>
        <dbReference type="Pfam" id="PF10502"/>
    </source>
</evidence>
<dbReference type="Gene3D" id="2.10.109.10">
    <property type="entry name" value="Umud Fragment, subunit A"/>
    <property type="match status" value="1"/>
</dbReference>
<evidence type="ECO:0000256" key="4">
    <source>
        <dbReference type="ARBA" id="ARBA00023128"/>
    </source>
</evidence>
<evidence type="ECO:0000313" key="11">
    <source>
        <dbReference type="Proteomes" id="UP000800097"/>
    </source>
</evidence>
<evidence type="ECO:0000313" key="10">
    <source>
        <dbReference type="EMBL" id="KAF2278568.1"/>
    </source>
</evidence>
<dbReference type="OrthoDB" id="308440at2759"/>
<dbReference type="GO" id="GO:0042720">
    <property type="term" value="C:mitochondrial inner membrane peptidase complex"/>
    <property type="evidence" value="ECO:0007669"/>
    <property type="project" value="TreeGrafter"/>
</dbReference>
<evidence type="ECO:0000256" key="6">
    <source>
        <dbReference type="ARBA" id="ARBA00038445"/>
    </source>
</evidence>
<dbReference type="EC" id="3.4.21.-" evidence="8"/>
<dbReference type="PANTHER" id="PTHR12383:SF16">
    <property type="entry name" value="MITOCHONDRIAL INNER MEMBRANE PROTEASE SUBUNIT 1"/>
    <property type="match status" value="1"/>
</dbReference>
<feature type="domain" description="Peptidase S26" evidence="9">
    <location>
        <begin position="13"/>
        <end position="156"/>
    </location>
</feature>
<dbReference type="RefSeq" id="XP_033656107.1">
    <property type="nucleotide sequence ID" value="XM_033793795.1"/>
</dbReference>
<reference evidence="10" key="1">
    <citation type="journal article" date="2020" name="Stud. Mycol.">
        <title>101 Dothideomycetes genomes: a test case for predicting lifestyles and emergence of pathogens.</title>
        <authorList>
            <person name="Haridas S."/>
            <person name="Albert R."/>
            <person name="Binder M."/>
            <person name="Bloem J."/>
            <person name="Labutti K."/>
            <person name="Salamov A."/>
            <person name="Andreopoulos B."/>
            <person name="Baker S."/>
            <person name="Barry K."/>
            <person name="Bills G."/>
            <person name="Bluhm B."/>
            <person name="Cannon C."/>
            <person name="Castanera R."/>
            <person name="Culley D."/>
            <person name="Daum C."/>
            <person name="Ezra D."/>
            <person name="Gonzalez J."/>
            <person name="Henrissat B."/>
            <person name="Kuo A."/>
            <person name="Liang C."/>
            <person name="Lipzen A."/>
            <person name="Lutzoni F."/>
            <person name="Magnuson J."/>
            <person name="Mondo S."/>
            <person name="Nolan M."/>
            <person name="Ohm R."/>
            <person name="Pangilinan J."/>
            <person name="Park H.-J."/>
            <person name="Ramirez L."/>
            <person name="Alfaro M."/>
            <person name="Sun H."/>
            <person name="Tritt A."/>
            <person name="Yoshinaga Y."/>
            <person name="Zwiers L.-H."/>
            <person name="Turgeon B."/>
            <person name="Goodwin S."/>
            <person name="Spatafora J."/>
            <person name="Crous P."/>
            <person name="Grigoriev I."/>
        </authorList>
    </citation>
    <scope>NUCLEOTIDE SEQUENCE</scope>
    <source>
        <strain evidence="10">CBS 379.55</strain>
    </source>
</reference>
<keyword evidence="8" id="KW-0645">Protease</keyword>
<dbReference type="InterPro" id="IPR052064">
    <property type="entry name" value="Mito_IMP1_subunit"/>
</dbReference>
<dbReference type="InterPro" id="IPR000223">
    <property type="entry name" value="Pept_S26A_signal_pept_1"/>
</dbReference>
<evidence type="ECO:0000256" key="3">
    <source>
        <dbReference type="ARBA" id="ARBA00022801"/>
    </source>
</evidence>
<dbReference type="PANTHER" id="PTHR12383">
    <property type="entry name" value="PROTEASE FAMILY S26 MITOCHONDRIAL INNER MEMBRANE PROTEASE-RELATED"/>
    <property type="match status" value="1"/>
</dbReference>
<keyword evidence="4 8" id="KW-0496">Mitochondrion</keyword>
<organism evidence="10 11">
    <name type="scientific">Westerdykella ornata</name>
    <dbReference type="NCBI Taxonomy" id="318751"/>
    <lineage>
        <taxon>Eukaryota</taxon>
        <taxon>Fungi</taxon>
        <taxon>Dikarya</taxon>
        <taxon>Ascomycota</taxon>
        <taxon>Pezizomycotina</taxon>
        <taxon>Dothideomycetes</taxon>
        <taxon>Pleosporomycetidae</taxon>
        <taxon>Pleosporales</taxon>
        <taxon>Sporormiaceae</taxon>
        <taxon>Westerdykella</taxon>
    </lineage>
</organism>
<keyword evidence="2 8" id="KW-0999">Mitochondrion inner membrane</keyword>
<dbReference type="NCBIfam" id="TIGR02227">
    <property type="entry name" value="sigpep_I_bact"/>
    <property type="match status" value="1"/>
</dbReference>
<evidence type="ECO:0000256" key="1">
    <source>
        <dbReference type="ARBA" id="ARBA00004273"/>
    </source>
</evidence>
<dbReference type="GeneID" id="54546970"/>
<gene>
    <name evidence="10" type="ORF">EI97DRAFT_213970</name>
</gene>
<name>A0A6A6JRS1_WESOR</name>
<keyword evidence="5" id="KW-0472">Membrane</keyword>
<sequence length="186" mass="20935">MLKCAQIGLIGHFFIKYFYCIASTSGVSMLPTLPHHYGRGFPPLLLVSMRHRYGRDVAVGDIIVFEHPMQPRQRACKRIIGMPGDLVCVVTPGKRDEDVGKEEDPSKEFTTFRDDMIRVPEGHCWVAGDNLDWSRDSRLFGPLPLALVYGKVLAVIFPFQDAKWFGWRSALRDVAGSGGEPQWVSL</sequence>
<proteinExistence type="inferred from homology"/>
<dbReference type="AlphaFoldDB" id="A0A6A6JRS1"/>
<dbReference type="Pfam" id="PF10502">
    <property type="entry name" value="Peptidase_S26"/>
    <property type="match status" value="1"/>
</dbReference>
<evidence type="ECO:0000256" key="2">
    <source>
        <dbReference type="ARBA" id="ARBA00022792"/>
    </source>
</evidence>
<dbReference type="SUPFAM" id="SSF51306">
    <property type="entry name" value="LexA/Signal peptidase"/>
    <property type="match status" value="1"/>
</dbReference>
<dbReference type="GO" id="GO:0006465">
    <property type="term" value="P:signal peptide processing"/>
    <property type="evidence" value="ECO:0007669"/>
    <property type="project" value="InterPro"/>
</dbReference>
<comment type="similarity">
    <text evidence="6">Belongs to the peptidase S26 family. IMP1 subfamily.</text>
</comment>
<dbReference type="PRINTS" id="PR00727">
    <property type="entry name" value="LEADERPTASE"/>
</dbReference>
<comment type="subcellular location">
    <subcellularLocation>
        <location evidence="1 8">Mitochondrion inner membrane</location>
    </subcellularLocation>
</comment>
<feature type="active site" evidence="7">
    <location>
        <position position="28"/>
    </location>
</feature>
<protein>
    <recommendedName>
        <fullName evidence="8">Mitochondrial inner membrane protease subunit</fullName>
        <ecNumber evidence="8">3.4.21.-</ecNumber>
    </recommendedName>
</protein>
<dbReference type="Proteomes" id="UP000800097">
    <property type="component" value="Unassembled WGS sequence"/>
</dbReference>
<evidence type="ECO:0000256" key="8">
    <source>
        <dbReference type="RuleBase" id="RU362041"/>
    </source>
</evidence>
<dbReference type="InterPro" id="IPR019533">
    <property type="entry name" value="Peptidase_S26"/>
</dbReference>
<keyword evidence="3 8" id="KW-0378">Hydrolase</keyword>
<keyword evidence="11" id="KW-1185">Reference proteome</keyword>
<dbReference type="CDD" id="cd06530">
    <property type="entry name" value="S26_SPase_I"/>
    <property type="match status" value="1"/>
</dbReference>
<evidence type="ECO:0000256" key="5">
    <source>
        <dbReference type="ARBA" id="ARBA00023136"/>
    </source>
</evidence>